<proteinExistence type="predicted"/>
<dbReference type="GeneTree" id="ENSGT00940000165756"/>
<reference evidence="1" key="3">
    <citation type="submission" date="2025-09" db="UniProtKB">
        <authorList>
            <consortium name="Ensembl"/>
        </authorList>
    </citation>
    <scope>IDENTIFICATION</scope>
</reference>
<evidence type="ECO:0000313" key="1">
    <source>
        <dbReference type="Ensembl" id="ENSSFOP00015006012.2"/>
    </source>
</evidence>
<dbReference type="Ensembl" id="ENSSFOT00015006110.2">
    <property type="protein sequence ID" value="ENSSFOP00015006012.2"/>
    <property type="gene ID" value="ENSSFOG00015003913.2"/>
</dbReference>
<organism evidence="1 2">
    <name type="scientific">Scleropages formosus</name>
    <name type="common">Asian bonytongue</name>
    <name type="synonym">Osteoglossum formosum</name>
    <dbReference type="NCBI Taxonomy" id="113540"/>
    <lineage>
        <taxon>Eukaryota</taxon>
        <taxon>Metazoa</taxon>
        <taxon>Chordata</taxon>
        <taxon>Craniata</taxon>
        <taxon>Vertebrata</taxon>
        <taxon>Euteleostomi</taxon>
        <taxon>Actinopterygii</taxon>
        <taxon>Neopterygii</taxon>
        <taxon>Teleostei</taxon>
        <taxon>Osteoglossocephala</taxon>
        <taxon>Osteoglossomorpha</taxon>
        <taxon>Osteoglossiformes</taxon>
        <taxon>Osteoglossidae</taxon>
        <taxon>Scleropages</taxon>
    </lineage>
</organism>
<dbReference type="PANTHER" id="PTHR33198:SF19">
    <property type="entry name" value="CCHC-TYPE DOMAIN-CONTAINING PROTEIN"/>
    <property type="match status" value="1"/>
</dbReference>
<protein>
    <submittedName>
        <fullName evidence="1">Uncharacterized protein</fullName>
    </submittedName>
</protein>
<reference evidence="1" key="2">
    <citation type="submission" date="2025-08" db="UniProtKB">
        <authorList>
            <consortium name="Ensembl"/>
        </authorList>
    </citation>
    <scope>IDENTIFICATION</scope>
</reference>
<keyword evidence="2" id="KW-1185">Reference proteome</keyword>
<dbReference type="OrthoDB" id="775972at2759"/>
<name>A0A8C9UZC5_SCLFO</name>
<dbReference type="PANTHER" id="PTHR33198">
    <property type="entry name" value="ANK_REP_REGION DOMAIN-CONTAINING PROTEIN-RELATED"/>
    <property type="match status" value="1"/>
</dbReference>
<reference evidence="1 2" key="1">
    <citation type="submission" date="2019-04" db="EMBL/GenBank/DDBJ databases">
        <authorList>
            <consortium name="Wellcome Sanger Institute Data Sharing"/>
        </authorList>
    </citation>
    <scope>NUCLEOTIDE SEQUENCE [LARGE SCALE GENOMIC DNA]</scope>
</reference>
<sequence>MRRQIEAYNKNASWDDYCDKFEQFCMANSIDENKKVATLLAVIGTEAYALLQMLLAPEKPAAKSCATIIKTLKEHLSPVPSTIAECFRFYTATLEPQEGVVEFKSKVRHRFVYGFRSEAIQRKLITEKELTLRRAVEITVAMEAAQKDTQALSLSKTAGGTASSAVVSHRTLKQINRGKWKSDQPRVCRCCGGSNPHLHLLPPLIRDRVAGAVV</sequence>
<evidence type="ECO:0000313" key="2">
    <source>
        <dbReference type="Proteomes" id="UP000694397"/>
    </source>
</evidence>
<dbReference type="AlphaFoldDB" id="A0A8C9UZC5"/>
<dbReference type="Proteomes" id="UP000694397">
    <property type="component" value="Chromosome 6"/>
</dbReference>
<accession>A0A8C9UZC5</accession>